<dbReference type="EMBL" id="CZBE01000018">
    <property type="protein sequence ID" value="CUP96212.1"/>
    <property type="molecule type" value="Genomic_DNA"/>
</dbReference>
<dbReference type="OrthoDB" id="9810372at2"/>
<dbReference type="SUPFAM" id="SSF46785">
    <property type="entry name" value="Winged helix' DNA-binding domain"/>
    <property type="match status" value="1"/>
</dbReference>
<keyword evidence="3" id="KW-0119">Carbohydrate metabolism</keyword>
<dbReference type="Gene3D" id="1.10.10.10">
    <property type="entry name" value="Winged helix-like DNA-binding domain superfamily/Winged helix DNA-binding domain"/>
    <property type="match status" value="1"/>
</dbReference>
<dbReference type="Pfam" id="PF00480">
    <property type="entry name" value="ROK"/>
    <property type="match status" value="1"/>
</dbReference>
<evidence type="ECO:0000256" key="3">
    <source>
        <dbReference type="ARBA" id="ARBA00022629"/>
    </source>
</evidence>
<accession>A0A174SEW3</accession>
<dbReference type="RefSeq" id="WP_055245563.1">
    <property type="nucleotide sequence ID" value="NZ_CABIWA010000005.1"/>
</dbReference>
<dbReference type="AlphaFoldDB" id="A0A174SEW3"/>
<dbReference type="PANTHER" id="PTHR18964:SF149">
    <property type="entry name" value="BIFUNCTIONAL UDP-N-ACETYLGLUCOSAMINE 2-EPIMERASE_N-ACETYLMANNOSAMINE KINASE"/>
    <property type="match status" value="1"/>
</dbReference>
<dbReference type="InterPro" id="IPR043129">
    <property type="entry name" value="ATPase_NBD"/>
</dbReference>
<dbReference type="InterPro" id="IPR049874">
    <property type="entry name" value="ROK_cs"/>
</dbReference>
<evidence type="ECO:0000259" key="4">
    <source>
        <dbReference type="Pfam" id="PF01047"/>
    </source>
</evidence>
<name>A0A174SEW3_9FIRM</name>
<dbReference type="InterPro" id="IPR036390">
    <property type="entry name" value="WH_DNA-bd_sf"/>
</dbReference>
<comment type="function">
    <text evidence="1">Transcriptional repressor of xylose-utilizing enzymes.</text>
</comment>
<dbReference type="InterPro" id="IPR036388">
    <property type="entry name" value="WH-like_DNA-bd_sf"/>
</dbReference>
<sequence length="398" mass="41326">MAGTARGGNAQDMKTRNRLLVLQMLCTYGPLSRGEIAARAGLSKMTATNIISDLETAGLIAEEKGESAGAGRRPGLIRLSPASPLVCGITIGRRRCEAVLADLSAQIVARESACYDNALDGPRLSELLARLCSRLLKRADRPVAGVGVAALGPLDARAGTLLNPPNFYGIGHLPVRAILSDASGLPCVLLHDVSAAALAEQLYGAGQAFESFFYLQIRDGIGAGMVLDGALFDGVAGLSGELGHVSINFEGPQCACGGRGCLECYASERALLAYANEYAAKAGGTAPKCWSDAICAAGTGDAACAAALERYCGYVAAALSNALCLIDVHRVFVGYDGDGGGLLERLLEQRVNERLHIAGCRRITVRRSSFGSDASVYGAAALAARCVFDGSFALPQRV</sequence>
<dbReference type="PANTHER" id="PTHR18964">
    <property type="entry name" value="ROK (REPRESSOR, ORF, KINASE) FAMILY"/>
    <property type="match status" value="1"/>
</dbReference>
<reference evidence="5 6" key="1">
    <citation type="submission" date="2015-09" db="EMBL/GenBank/DDBJ databases">
        <authorList>
            <consortium name="Pathogen Informatics"/>
        </authorList>
    </citation>
    <scope>NUCLEOTIDE SEQUENCE [LARGE SCALE GENOMIC DNA]</scope>
    <source>
        <strain evidence="5 6">2789STDY5834939</strain>
    </source>
</reference>
<dbReference type="PROSITE" id="PS01125">
    <property type="entry name" value="ROK"/>
    <property type="match status" value="1"/>
</dbReference>
<dbReference type="Pfam" id="PF01047">
    <property type="entry name" value="MarR"/>
    <property type="match status" value="1"/>
</dbReference>
<gene>
    <name evidence="5" type="primary">mlc_5</name>
    <name evidence="5" type="ORF">ERS852551_02568</name>
</gene>
<comment type="similarity">
    <text evidence="2">Belongs to the ROK (NagC/XylR) family.</text>
</comment>
<proteinExistence type="inferred from homology"/>
<dbReference type="InterPro" id="IPR000600">
    <property type="entry name" value="ROK"/>
</dbReference>
<evidence type="ECO:0000256" key="2">
    <source>
        <dbReference type="ARBA" id="ARBA00006479"/>
    </source>
</evidence>
<feature type="domain" description="HTH marR-type" evidence="4">
    <location>
        <begin position="15"/>
        <end position="63"/>
    </location>
</feature>
<dbReference type="InterPro" id="IPR000835">
    <property type="entry name" value="HTH_MarR-typ"/>
</dbReference>
<protein>
    <submittedName>
        <fullName evidence="5">Making large colonies protein</fullName>
    </submittedName>
</protein>
<organism evidence="5 6">
    <name type="scientific">Anaerotruncus colihominis</name>
    <dbReference type="NCBI Taxonomy" id="169435"/>
    <lineage>
        <taxon>Bacteria</taxon>
        <taxon>Bacillati</taxon>
        <taxon>Bacillota</taxon>
        <taxon>Clostridia</taxon>
        <taxon>Eubacteriales</taxon>
        <taxon>Oscillospiraceae</taxon>
        <taxon>Anaerotruncus</taxon>
    </lineage>
</organism>
<dbReference type="CDD" id="cd00090">
    <property type="entry name" value="HTH_ARSR"/>
    <property type="match status" value="1"/>
</dbReference>
<dbReference type="InterPro" id="IPR011991">
    <property type="entry name" value="ArsR-like_HTH"/>
</dbReference>
<keyword evidence="3" id="KW-0859">Xylose metabolism</keyword>
<dbReference type="Gene3D" id="3.30.420.40">
    <property type="match status" value="2"/>
</dbReference>
<evidence type="ECO:0000256" key="1">
    <source>
        <dbReference type="ARBA" id="ARBA00002486"/>
    </source>
</evidence>
<dbReference type="GO" id="GO:0003700">
    <property type="term" value="F:DNA-binding transcription factor activity"/>
    <property type="evidence" value="ECO:0007669"/>
    <property type="project" value="InterPro"/>
</dbReference>
<dbReference type="GO" id="GO:0042732">
    <property type="term" value="P:D-xylose metabolic process"/>
    <property type="evidence" value="ECO:0007669"/>
    <property type="project" value="UniProtKB-KW"/>
</dbReference>
<dbReference type="SUPFAM" id="SSF53067">
    <property type="entry name" value="Actin-like ATPase domain"/>
    <property type="match status" value="1"/>
</dbReference>
<dbReference type="Proteomes" id="UP000095765">
    <property type="component" value="Unassembled WGS sequence"/>
</dbReference>
<evidence type="ECO:0000313" key="6">
    <source>
        <dbReference type="Proteomes" id="UP000095765"/>
    </source>
</evidence>
<evidence type="ECO:0000313" key="5">
    <source>
        <dbReference type="EMBL" id="CUP96212.1"/>
    </source>
</evidence>